<reference evidence="7 8" key="1">
    <citation type="journal article" date="2018" name="Evol. Lett.">
        <title>Horizontal gene cluster transfer increased hallucinogenic mushroom diversity.</title>
        <authorList>
            <person name="Reynolds H.T."/>
            <person name="Vijayakumar V."/>
            <person name="Gluck-Thaler E."/>
            <person name="Korotkin H.B."/>
            <person name="Matheny P.B."/>
            <person name="Slot J.C."/>
        </authorList>
    </citation>
    <scope>NUCLEOTIDE SEQUENCE [LARGE SCALE GENOMIC DNA]</scope>
    <source>
        <strain evidence="7 8">2629</strain>
    </source>
</reference>
<evidence type="ECO:0000256" key="4">
    <source>
        <dbReference type="ARBA" id="ARBA00023136"/>
    </source>
</evidence>
<feature type="transmembrane region" description="Helical" evidence="5">
    <location>
        <begin position="918"/>
        <end position="938"/>
    </location>
</feature>
<feature type="transmembrane region" description="Helical" evidence="5">
    <location>
        <begin position="465"/>
        <end position="485"/>
    </location>
</feature>
<dbReference type="PROSITE" id="PS50850">
    <property type="entry name" value="MFS"/>
    <property type="match status" value="2"/>
</dbReference>
<evidence type="ECO:0000256" key="1">
    <source>
        <dbReference type="ARBA" id="ARBA00004141"/>
    </source>
</evidence>
<dbReference type="PANTHER" id="PTHR24064">
    <property type="entry name" value="SOLUTE CARRIER FAMILY 22 MEMBER"/>
    <property type="match status" value="1"/>
</dbReference>
<dbReference type="GO" id="GO:0016020">
    <property type="term" value="C:membrane"/>
    <property type="evidence" value="ECO:0007669"/>
    <property type="project" value="UniProtKB-SubCell"/>
</dbReference>
<feature type="transmembrane region" description="Helical" evidence="5">
    <location>
        <begin position="172"/>
        <end position="198"/>
    </location>
</feature>
<feature type="transmembrane region" description="Helical" evidence="5">
    <location>
        <begin position="505"/>
        <end position="524"/>
    </location>
</feature>
<feature type="transmembrane region" description="Helical" evidence="5">
    <location>
        <begin position="401"/>
        <end position="420"/>
    </location>
</feature>
<feature type="domain" description="Major facilitator superfamily (MFS) profile" evidence="6">
    <location>
        <begin position="36"/>
        <end position="528"/>
    </location>
</feature>
<evidence type="ECO:0000256" key="5">
    <source>
        <dbReference type="SAM" id="Phobius"/>
    </source>
</evidence>
<feature type="transmembrane region" description="Helical" evidence="5">
    <location>
        <begin position="47"/>
        <end position="67"/>
    </location>
</feature>
<feature type="transmembrane region" description="Helical" evidence="5">
    <location>
        <begin position="950"/>
        <end position="971"/>
    </location>
</feature>
<dbReference type="OrthoDB" id="433512at2759"/>
<feature type="transmembrane region" description="Helical" evidence="5">
    <location>
        <begin position="432"/>
        <end position="453"/>
    </location>
</feature>
<feature type="transmembrane region" description="Helical" evidence="5">
    <location>
        <begin position="79"/>
        <end position="100"/>
    </location>
</feature>
<dbReference type="AlphaFoldDB" id="A0A409VKN0"/>
<accession>A0A409VKN0</accession>
<dbReference type="InterPro" id="IPR005829">
    <property type="entry name" value="Sugar_transporter_CS"/>
</dbReference>
<evidence type="ECO:0000313" key="8">
    <source>
        <dbReference type="Proteomes" id="UP000284842"/>
    </source>
</evidence>
<dbReference type="Pfam" id="PF00083">
    <property type="entry name" value="Sugar_tr"/>
    <property type="match status" value="2"/>
</dbReference>
<feature type="transmembrane region" description="Helical" evidence="5">
    <location>
        <begin position="139"/>
        <end position="160"/>
    </location>
</feature>
<evidence type="ECO:0000256" key="2">
    <source>
        <dbReference type="ARBA" id="ARBA00022692"/>
    </source>
</evidence>
<dbReference type="EMBL" id="NHTK01006033">
    <property type="protein sequence ID" value="PPQ66824.1"/>
    <property type="molecule type" value="Genomic_DNA"/>
</dbReference>
<dbReference type="CDD" id="cd17364">
    <property type="entry name" value="MFS_PhT"/>
    <property type="match status" value="1"/>
</dbReference>
<name>A0A409VKN0_9AGAR</name>
<dbReference type="GO" id="GO:0022857">
    <property type="term" value="F:transmembrane transporter activity"/>
    <property type="evidence" value="ECO:0007669"/>
    <property type="project" value="InterPro"/>
</dbReference>
<keyword evidence="2 5" id="KW-0812">Transmembrane</keyword>
<comment type="subcellular location">
    <subcellularLocation>
        <location evidence="1">Membrane</location>
        <topology evidence="1">Multi-pass membrane protein</topology>
    </subcellularLocation>
</comment>
<gene>
    <name evidence="7" type="ORF">CVT24_008683</name>
</gene>
<keyword evidence="4 5" id="KW-0472">Membrane</keyword>
<dbReference type="STRING" id="181874.A0A409VKN0"/>
<feature type="domain" description="Major facilitator superfamily (MFS) profile" evidence="6">
    <location>
        <begin position="773"/>
        <end position="1026"/>
    </location>
</feature>
<evidence type="ECO:0000313" key="7">
    <source>
        <dbReference type="EMBL" id="PPQ66824.1"/>
    </source>
</evidence>
<sequence length="1026" mass="114467">MTSSASNSSSHERRPSDIVIFSKKLDDSRVLASKRQAALAEIDNAKFSYDIFAINVAAVMLGYVYGTTTDKKLPYVEDLGLKIATPVGTLVGQILFGWLADLWGRKKMYGIELMIMIVSTFAQAISAEGQAVRIIPVLIIWRFIMGVGIGGDYPLSAIMASEFASKKIRGRMMVSIFACQGWGNIAAVLVAFTLTNAYKNAIKVSTPDTFPSPFDPMWRLLIGIGCIPAAVALYFRLTIPETPRFTMDIECNIQQATRDINTAVGGSSSSTFSATSDYNSYSSGYGPTIERIHLPKATWKDFKDYFGKSQNFKILFGTAYSWFALDVVFYGLNLNSAYLLTAIGFSSGNDPNVSEQVKRYLNLNDVCIGNLILAAGGLIPGYWASFFFVDSWGRKPIQLMGFTVLTILFIIMGAAYPLLIPSTSGSKSPGFVFLYCLTNFFTNFGPNVTTFIIPGEIFPTRYRSTAHGFSAGMGKLGAILGQVVISELRKDHPEDKDLAKVVRYVFMIFAIFMITGIFSTWFLLPETKKKTLEELSNEDQDVFVMKPRHRPKAILSSFELSHERFSTDIVILNRSLDNSRELGEIRRAALSEIDNAKFSWVFPNTSLERHWIEYLLQLVSCASLHRGWNGIFHGRVCGAFLSTMIILFLLTAEIVSSIVSFVLVQIYQHDIQQKVPTTLALDRMWRILIGFGCVPAVVALYFRLTIPETPRFTMDIECNIRQATRDINMAIGDSSQSTLSYQSGCGDSAIERIHLPKATWKDFLEYFRKEKNFQVLFATAYSWFALDVVFYGMVFNNPSLVSALGHHDKQLYGRLRSACESNILLAATSLIPGYYASLYFIDSWGRKPIQLMGFMVLAILFIIMGAAYPALLIEEGKSPWLVLLYCLTNFFTNFGPNVTTFVIPGEVFPTRYRSTCHGLSAGMGKLGAIVGQIVITVLSGSEDLSLPPKYLRIIFGIFAAFMVTGAATTWFLLPETKKRTLEELSNEDQDLFVMSTSVHSDFFLLLIVFPDGFTSSRRITQNTARR</sequence>
<evidence type="ECO:0000259" key="6">
    <source>
        <dbReference type="PROSITE" id="PS50850"/>
    </source>
</evidence>
<keyword evidence="3 5" id="KW-1133">Transmembrane helix</keyword>
<dbReference type="PROSITE" id="PS00216">
    <property type="entry name" value="SUGAR_TRANSPORT_1"/>
    <property type="match status" value="2"/>
</dbReference>
<dbReference type="InterPro" id="IPR036259">
    <property type="entry name" value="MFS_trans_sf"/>
</dbReference>
<comment type="caution">
    <text evidence="7">The sequence shown here is derived from an EMBL/GenBank/DDBJ whole genome shotgun (WGS) entry which is preliminary data.</text>
</comment>
<feature type="transmembrane region" description="Helical" evidence="5">
    <location>
        <begin position="312"/>
        <end position="332"/>
    </location>
</feature>
<dbReference type="InParanoid" id="A0A409VKN0"/>
<feature type="transmembrane region" description="Helical" evidence="5">
    <location>
        <begin position="775"/>
        <end position="794"/>
    </location>
</feature>
<feature type="transmembrane region" description="Helical" evidence="5">
    <location>
        <begin position="636"/>
        <end position="664"/>
    </location>
</feature>
<keyword evidence="8" id="KW-1185">Reference proteome</keyword>
<feature type="transmembrane region" description="Helical" evidence="5">
    <location>
        <begin position="218"/>
        <end position="237"/>
    </location>
</feature>
<dbReference type="InterPro" id="IPR020846">
    <property type="entry name" value="MFS_dom"/>
</dbReference>
<organism evidence="7 8">
    <name type="scientific">Panaeolus cyanescens</name>
    <dbReference type="NCBI Taxonomy" id="181874"/>
    <lineage>
        <taxon>Eukaryota</taxon>
        <taxon>Fungi</taxon>
        <taxon>Dikarya</taxon>
        <taxon>Basidiomycota</taxon>
        <taxon>Agaricomycotina</taxon>
        <taxon>Agaricomycetes</taxon>
        <taxon>Agaricomycetidae</taxon>
        <taxon>Agaricales</taxon>
        <taxon>Agaricineae</taxon>
        <taxon>Galeropsidaceae</taxon>
        <taxon>Panaeolus</taxon>
    </lineage>
</organism>
<feature type="transmembrane region" description="Helical" evidence="5">
    <location>
        <begin position="684"/>
        <end position="704"/>
    </location>
</feature>
<feature type="transmembrane region" description="Helical" evidence="5">
    <location>
        <begin position="368"/>
        <end position="389"/>
    </location>
</feature>
<feature type="transmembrane region" description="Helical" evidence="5">
    <location>
        <begin position="109"/>
        <end position="127"/>
    </location>
</feature>
<feature type="transmembrane region" description="Helical" evidence="5">
    <location>
        <begin position="823"/>
        <end position="841"/>
    </location>
</feature>
<dbReference type="SUPFAM" id="SSF103473">
    <property type="entry name" value="MFS general substrate transporter"/>
    <property type="match status" value="2"/>
</dbReference>
<evidence type="ECO:0000256" key="3">
    <source>
        <dbReference type="ARBA" id="ARBA00022989"/>
    </source>
</evidence>
<proteinExistence type="predicted"/>
<protein>
    <recommendedName>
        <fullName evidence="6">Major facilitator superfamily (MFS) profile domain-containing protein</fullName>
    </recommendedName>
</protein>
<dbReference type="Gene3D" id="1.20.1250.20">
    <property type="entry name" value="MFS general substrate transporter like domains"/>
    <property type="match status" value="4"/>
</dbReference>
<feature type="transmembrane region" description="Helical" evidence="5">
    <location>
        <begin position="853"/>
        <end position="873"/>
    </location>
</feature>
<dbReference type="InterPro" id="IPR005828">
    <property type="entry name" value="MFS_sugar_transport-like"/>
</dbReference>
<dbReference type="Proteomes" id="UP000284842">
    <property type="component" value="Unassembled WGS sequence"/>
</dbReference>